<evidence type="ECO:0000313" key="1">
    <source>
        <dbReference type="EMBL" id="CAI9303125.1"/>
    </source>
</evidence>
<accession>A0AA36A235</accession>
<dbReference type="AlphaFoldDB" id="A0AA36A235"/>
<keyword evidence="2" id="KW-1185">Reference proteome</keyword>
<organism evidence="1 2">
    <name type="scientific">Lactuca saligna</name>
    <name type="common">Willowleaf lettuce</name>
    <dbReference type="NCBI Taxonomy" id="75948"/>
    <lineage>
        <taxon>Eukaryota</taxon>
        <taxon>Viridiplantae</taxon>
        <taxon>Streptophyta</taxon>
        <taxon>Embryophyta</taxon>
        <taxon>Tracheophyta</taxon>
        <taxon>Spermatophyta</taxon>
        <taxon>Magnoliopsida</taxon>
        <taxon>eudicotyledons</taxon>
        <taxon>Gunneridae</taxon>
        <taxon>Pentapetalae</taxon>
        <taxon>asterids</taxon>
        <taxon>campanulids</taxon>
        <taxon>Asterales</taxon>
        <taxon>Asteraceae</taxon>
        <taxon>Cichorioideae</taxon>
        <taxon>Cichorieae</taxon>
        <taxon>Lactucinae</taxon>
        <taxon>Lactuca</taxon>
    </lineage>
</organism>
<reference evidence="1" key="1">
    <citation type="submission" date="2023-04" db="EMBL/GenBank/DDBJ databases">
        <authorList>
            <person name="Vijverberg K."/>
            <person name="Xiong W."/>
            <person name="Schranz E."/>
        </authorList>
    </citation>
    <scope>NUCLEOTIDE SEQUENCE</scope>
</reference>
<sequence length="143" mass="16246">MDASERMGKHTVSKARKKASCSIYKEKGHNKATCSKVVGPSKQNGTKKQKVIPTQESVNVATWVGDDEVMVDASDALERTGKEEKMVGVNGREEEVKVNAFVHQVKHVKPPNKQKKSERFIKMKLAMWEVKVVVLQWPWSWIR</sequence>
<evidence type="ECO:0000313" key="2">
    <source>
        <dbReference type="Proteomes" id="UP001177003"/>
    </source>
</evidence>
<protein>
    <submittedName>
        <fullName evidence="1">Uncharacterized protein</fullName>
    </submittedName>
</protein>
<gene>
    <name evidence="1" type="ORF">LSALG_LOCUS41583</name>
</gene>
<dbReference type="Proteomes" id="UP001177003">
    <property type="component" value="Chromosome 9"/>
</dbReference>
<dbReference type="EMBL" id="OX465085">
    <property type="protein sequence ID" value="CAI9303125.1"/>
    <property type="molecule type" value="Genomic_DNA"/>
</dbReference>
<name>A0AA36A235_LACSI</name>
<proteinExistence type="predicted"/>